<dbReference type="Proteomes" id="UP000236333">
    <property type="component" value="Unassembled WGS sequence"/>
</dbReference>
<reference evidence="4 5" key="1">
    <citation type="journal article" date="2017" name="Mol. Biol. Evol.">
        <title>The 4-celled Tetrabaena socialis nuclear genome reveals the essential components for genetic control of cell number at the origin of multicellularity in the volvocine lineage.</title>
        <authorList>
            <person name="Featherston J."/>
            <person name="Arakaki Y."/>
            <person name="Hanschen E.R."/>
            <person name="Ferris P.J."/>
            <person name="Michod R.E."/>
            <person name="Olson B.J.S.C."/>
            <person name="Nozaki H."/>
            <person name="Durand P.M."/>
        </authorList>
    </citation>
    <scope>NUCLEOTIDE SEQUENCE [LARGE SCALE GENOMIC DNA]</scope>
    <source>
        <strain evidence="4 5">NIES-571</strain>
    </source>
</reference>
<name>A0A2J8AJL1_9CHLO</name>
<organism evidence="4 5">
    <name type="scientific">Tetrabaena socialis</name>
    <dbReference type="NCBI Taxonomy" id="47790"/>
    <lineage>
        <taxon>Eukaryota</taxon>
        <taxon>Viridiplantae</taxon>
        <taxon>Chlorophyta</taxon>
        <taxon>core chlorophytes</taxon>
        <taxon>Chlorophyceae</taxon>
        <taxon>CS clade</taxon>
        <taxon>Chlamydomonadales</taxon>
        <taxon>Tetrabaenaceae</taxon>
        <taxon>Tetrabaena</taxon>
    </lineage>
</organism>
<sequence length="351" mass="36337">MLLVLPPPALLLQLLLPHGDVVVCSAALQLARPREVYDGLEEKFQELQQAAEIITRARTNLRDAANEAHVRSGGKTVVLTLLYTEGAAPAPAQAIAYGKPAAAFVDSHKELLSSFEAACRQHFREQQPQHEQDQGQGQQQQSRGSEEALQAPQQQQQQQQQQPGAQLLLPPSLHAAFLQSISGGGTAPGAAWPGLVAPRPVAPGPPVHPLRTSANLAASSGTGPASETSGPADPSAAAALLFGPPPGLFLPPAPVPPPLAPPGAQALHSVDLDSVIGATLADPAAAAARCRSARLSGGVLVRLPQGMQLSVLMQAGLLPGEAAAVVVELESRLRLLQLQPPPPLLNIAALS</sequence>
<dbReference type="AlphaFoldDB" id="A0A2J8AJL1"/>
<feature type="coiled-coil region" evidence="1">
    <location>
        <begin position="37"/>
        <end position="67"/>
    </location>
</feature>
<gene>
    <name evidence="4" type="ORF">TSOC_000348</name>
</gene>
<dbReference type="EMBL" id="PGGS01000005">
    <property type="protein sequence ID" value="PNH12693.1"/>
    <property type="molecule type" value="Genomic_DNA"/>
</dbReference>
<feature type="compositionally biased region" description="Polar residues" evidence="2">
    <location>
        <begin position="213"/>
        <end position="229"/>
    </location>
</feature>
<feature type="signal peptide" evidence="3">
    <location>
        <begin position="1"/>
        <end position="26"/>
    </location>
</feature>
<evidence type="ECO:0000256" key="1">
    <source>
        <dbReference type="SAM" id="Coils"/>
    </source>
</evidence>
<feature type="chain" id="PRO_5014324754" evidence="3">
    <location>
        <begin position="27"/>
        <end position="351"/>
    </location>
</feature>
<feature type="compositionally biased region" description="Low complexity" evidence="2">
    <location>
        <begin position="148"/>
        <end position="164"/>
    </location>
</feature>
<keyword evidence="1" id="KW-0175">Coiled coil</keyword>
<evidence type="ECO:0000256" key="3">
    <source>
        <dbReference type="SAM" id="SignalP"/>
    </source>
</evidence>
<evidence type="ECO:0000313" key="5">
    <source>
        <dbReference type="Proteomes" id="UP000236333"/>
    </source>
</evidence>
<accession>A0A2J8AJL1</accession>
<evidence type="ECO:0000256" key="2">
    <source>
        <dbReference type="SAM" id="MobiDB-lite"/>
    </source>
</evidence>
<feature type="compositionally biased region" description="Basic and acidic residues" evidence="2">
    <location>
        <begin position="123"/>
        <end position="133"/>
    </location>
</feature>
<proteinExistence type="predicted"/>
<evidence type="ECO:0000313" key="4">
    <source>
        <dbReference type="EMBL" id="PNH12693.1"/>
    </source>
</evidence>
<dbReference type="OrthoDB" id="544380at2759"/>
<comment type="caution">
    <text evidence="4">The sequence shown here is derived from an EMBL/GenBank/DDBJ whole genome shotgun (WGS) entry which is preliminary data.</text>
</comment>
<keyword evidence="3" id="KW-0732">Signal</keyword>
<feature type="region of interest" description="Disordered" evidence="2">
    <location>
        <begin position="213"/>
        <end position="234"/>
    </location>
</feature>
<keyword evidence="5" id="KW-1185">Reference proteome</keyword>
<protein>
    <submittedName>
        <fullName evidence="4">Uncharacterized protein</fullName>
    </submittedName>
</protein>
<feature type="region of interest" description="Disordered" evidence="2">
    <location>
        <begin position="123"/>
        <end position="164"/>
    </location>
</feature>